<reference evidence="1" key="1">
    <citation type="submission" date="2021-06" db="EMBL/GenBank/DDBJ databases">
        <authorList>
            <person name="Kallberg Y."/>
            <person name="Tangrot J."/>
            <person name="Rosling A."/>
        </authorList>
    </citation>
    <scope>NUCLEOTIDE SEQUENCE</scope>
    <source>
        <strain evidence="1">BR232B</strain>
    </source>
</reference>
<sequence>IKVRTQSNIVLKKFLAVQENHGNGLPPPDKLHPCDFYGRVGWETGRRLGPGTSPFDATVPQLLKDAFDAACSIPSTCTEQEAIDGSKTIETGCGELVGASNDTGVVDATMAYIILRNFIPEKSVYCNKDANGDSYGWQILRDVINYAATIVPPDISGLIVPPNPALVFVTYDNTTGSPSVYGIPNSVICSKAYKYMVSIFSSFVDTYPLDPRFFYLTGNLK</sequence>
<keyword evidence="2" id="KW-1185">Reference proteome</keyword>
<organism evidence="1 2">
    <name type="scientific">Paraglomus brasilianum</name>
    <dbReference type="NCBI Taxonomy" id="144538"/>
    <lineage>
        <taxon>Eukaryota</taxon>
        <taxon>Fungi</taxon>
        <taxon>Fungi incertae sedis</taxon>
        <taxon>Mucoromycota</taxon>
        <taxon>Glomeromycotina</taxon>
        <taxon>Glomeromycetes</taxon>
        <taxon>Paraglomerales</taxon>
        <taxon>Paraglomeraceae</taxon>
        <taxon>Paraglomus</taxon>
    </lineage>
</organism>
<protein>
    <submittedName>
        <fullName evidence="1">5873_t:CDS:1</fullName>
    </submittedName>
</protein>
<dbReference type="Proteomes" id="UP000789739">
    <property type="component" value="Unassembled WGS sequence"/>
</dbReference>
<proteinExistence type="predicted"/>
<gene>
    <name evidence="1" type="ORF">PBRASI_LOCUS9963</name>
</gene>
<accession>A0A9N9DL27</accession>
<dbReference type="OrthoDB" id="10338860at2759"/>
<feature type="non-terminal residue" evidence="1">
    <location>
        <position position="221"/>
    </location>
</feature>
<dbReference type="AlphaFoldDB" id="A0A9N9DL27"/>
<feature type="non-terminal residue" evidence="1">
    <location>
        <position position="1"/>
    </location>
</feature>
<evidence type="ECO:0000313" key="2">
    <source>
        <dbReference type="Proteomes" id="UP000789739"/>
    </source>
</evidence>
<evidence type="ECO:0000313" key="1">
    <source>
        <dbReference type="EMBL" id="CAG8644683.1"/>
    </source>
</evidence>
<comment type="caution">
    <text evidence="1">The sequence shown here is derived from an EMBL/GenBank/DDBJ whole genome shotgun (WGS) entry which is preliminary data.</text>
</comment>
<dbReference type="EMBL" id="CAJVPI010002516">
    <property type="protein sequence ID" value="CAG8644683.1"/>
    <property type="molecule type" value="Genomic_DNA"/>
</dbReference>
<name>A0A9N9DL27_9GLOM</name>